<dbReference type="PANTHER" id="PTHR33021:SF496">
    <property type="entry name" value="OS08G0482700 PROTEIN"/>
    <property type="match status" value="1"/>
</dbReference>
<dbReference type="PANTHER" id="PTHR33021">
    <property type="entry name" value="BLUE COPPER PROTEIN"/>
    <property type="match status" value="1"/>
</dbReference>
<name>A0AAP0PEG6_9MAGN</name>
<gene>
    <name evidence="5" type="ORF">Sjap_008455</name>
</gene>
<dbReference type="EMBL" id="JBBNAE010000003">
    <property type="protein sequence ID" value="KAK9137861.1"/>
    <property type="molecule type" value="Genomic_DNA"/>
</dbReference>
<dbReference type="InterPro" id="IPR008972">
    <property type="entry name" value="Cupredoxin"/>
</dbReference>
<keyword evidence="1" id="KW-0479">Metal-binding</keyword>
<evidence type="ECO:0000256" key="2">
    <source>
        <dbReference type="ARBA" id="ARBA00023180"/>
    </source>
</evidence>
<dbReference type="GO" id="GO:0005886">
    <property type="term" value="C:plasma membrane"/>
    <property type="evidence" value="ECO:0007669"/>
    <property type="project" value="TreeGrafter"/>
</dbReference>
<dbReference type="PROSITE" id="PS51485">
    <property type="entry name" value="PHYTOCYANIN"/>
    <property type="match status" value="1"/>
</dbReference>
<feature type="region of interest" description="Disordered" evidence="3">
    <location>
        <begin position="1"/>
        <end position="29"/>
    </location>
</feature>
<organism evidence="5 6">
    <name type="scientific">Stephania japonica</name>
    <dbReference type="NCBI Taxonomy" id="461633"/>
    <lineage>
        <taxon>Eukaryota</taxon>
        <taxon>Viridiplantae</taxon>
        <taxon>Streptophyta</taxon>
        <taxon>Embryophyta</taxon>
        <taxon>Tracheophyta</taxon>
        <taxon>Spermatophyta</taxon>
        <taxon>Magnoliopsida</taxon>
        <taxon>Ranunculales</taxon>
        <taxon>Menispermaceae</taxon>
        <taxon>Menispermoideae</taxon>
        <taxon>Cissampelideae</taxon>
        <taxon>Stephania</taxon>
    </lineage>
</organism>
<dbReference type="GO" id="GO:0046872">
    <property type="term" value="F:metal ion binding"/>
    <property type="evidence" value="ECO:0007669"/>
    <property type="project" value="UniProtKB-KW"/>
</dbReference>
<reference evidence="5 6" key="1">
    <citation type="submission" date="2024-01" db="EMBL/GenBank/DDBJ databases">
        <title>Genome assemblies of Stephania.</title>
        <authorList>
            <person name="Yang L."/>
        </authorList>
    </citation>
    <scope>NUCLEOTIDE SEQUENCE [LARGE SCALE GENOMIC DNA]</scope>
    <source>
        <strain evidence="5">QJT</strain>
        <tissue evidence="5">Leaf</tissue>
    </source>
</reference>
<keyword evidence="6" id="KW-1185">Reference proteome</keyword>
<proteinExistence type="predicted"/>
<dbReference type="AlphaFoldDB" id="A0AAP0PEG6"/>
<sequence>MMAHPQPSPTTASPLATNRTRHSRLDTKKMLESTPQTPLLLHRGLGCSETGDPWVDRGCAGEADKGGVRRAVVGAAQQADRWRVRGGLAALCLVRSDLLNFFVSALDLNILCLREGAAINGDERARFEALGFFGQLYLDEIVMVWYSDPYAFSFSLGIRMDVKTKGNLIRSLFEKIRAAFVMVGADREDSSKGKGPCLATIADNYTVLDGRGWTITSQDDYRNWAANKDFEVGDVLIFNFPTQQHDVVEVTKESFDSYSVNNMISLHLNGPARIRLNTTGNHYFICTFDGHCSAGQKLAISVKPDEDAVSPFGSTVPPQTPRLAQPPPSNPNICSFVVVSLSLCSRNECFISGSLDRTVLLWDQRAEKSQVDISFSCKVSHGNSARKAFVREAKLCDVDVVVVGISRPNGIG</sequence>
<comment type="caution">
    <text evidence="5">The sequence shown here is derived from an EMBL/GenBank/DDBJ whole genome shotgun (WGS) entry which is preliminary data.</text>
</comment>
<feature type="domain" description="Phytocyanin" evidence="4">
    <location>
        <begin position="203"/>
        <end position="304"/>
    </location>
</feature>
<evidence type="ECO:0000313" key="5">
    <source>
        <dbReference type="EMBL" id="KAK9137861.1"/>
    </source>
</evidence>
<dbReference type="InterPro" id="IPR003245">
    <property type="entry name" value="Phytocyanin_dom"/>
</dbReference>
<dbReference type="InterPro" id="IPR039391">
    <property type="entry name" value="Phytocyanin-like"/>
</dbReference>
<dbReference type="Pfam" id="PF02298">
    <property type="entry name" value="Cu_bind_like"/>
    <property type="match status" value="1"/>
</dbReference>
<protein>
    <recommendedName>
        <fullName evidence="4">Phytocyanin domain-containing protein</fullName>
    </recommendedName>
</protein>
<dbReference type="GO" id="GO:0009055">
    <property type="term" value="F:electron transfer activity"/>
    <property type="evidence" value="ECO:0007669"/>
    <property type="project" value="InterPro"/>
</dbReference>
<accession>A0AAP0PEG6</accession>
<dbReference type="Proteomes" id="UP001417504">
    <property type="component" value="Unassembled WGS sequence"/>
</dbReference>
<evidence type="ECO:0000313" key="6">
    <source>
        <dbReference type="Proteomes" id="UP001417504"/>
    </source>
</evidence>
<keyword evidence="2" id="KW-0325">Glycoprotein</keyword>
<dbReference type="SUPFAM" id="SSF49503">
    <property type="entry name" value="Cupredoxins"/>
    <property type="match status" value="1"/>
</dbReference>
<evidence type="ECO:0000256" key="3">
    <source>
        <dbReference type="SAM" id="MobiDB-lite"/>
    </source>
</evidence>
<dbReference type="Gene3D" id="2.60.40.420">
    <property type="entry name" value="Cupredoxins - blue copper proteins"/>
    <property type="match status" value="1"/>
</dbReference>
<dbReference type="FunFam" id="2.60.40.420:FF:000003">
    <property type="entry name" value="Blue copper"/>
    <property type="match status" value="1"/>
</dbReference>
<evidence type="ECO:0000259" key="4">
    <source>
        <dbReference type="PROSITE" id="PS51485"/>
    </source>
</evidence>
<evidence type="ECO:0000256" key="1">
    <source>
        <dbReference type="ARBA" id="ARBA00022723"/>
    </source>
</evidence>
<feature type="compositionally biased region" description="Polar residues" evidence="3">
    <location>
        <begin position="9"/>
        <end position="18"/>
    </location>
</feature>